<dbReference type="InterPro" id="IPR000281">
    <property type="entry name" value="HTH_RpiR"/>
</dbReference>
<dbReference type="GO" id="GO:1901135">
    <property type="term" value="P:carbohydrate derivative metabolic process"/>
    <property type="evidence" value="ECO:0007669"/>
    <property type="project" value="InterPro"/>
</dbReference>
<organism evidence="5">
    <name type="scientific">bioreactor metagenome</name>
    <dbReference type="NCBI Taxonomy" id="1076179"/>
    <lineage>
        <taxon>unclassified sequences</taxon>
        <taxon>metagenomes</taxon>
        <taxon>ecological metagenomes</taxon>
    </lineage>
</organism>
<keyword evidence="1" id="KW-0805">Transcription regulation</keyword>
<dbReference type="GO" id="GO:0003677">
    <property type="term" value="F:DNA binding"/>
    <property type="evidence" value="ECO:0007669"/>
    <property type="project" value="UniProtKB-KW"/>
</dbReference>
<name>A0A644TJ68_9ZZZZ</name>
<dbReference type="Gene3D" id="1.10.10.10">
    <property type="entry name" value="Winged helix-like DNA-binding domain superfamily/Winged helix DNA-binding domain"/>
    <property type="match status" value="1"/>
</dbReference>
<evidence type="ECO:0000256" key="2">
    <source>
        <dbReference type="ARBA" id="ARBA00023125"/>
    </source>
</evidence>
<protein>
    <recommendedName>
        <fullName evidence="4">HTH rpiR-type domain-containing protein</fullName>
    </recommendedName>
</protein>
<dbReference type="InterPro" id="IPR001347">
    <property type="entry name" value="SIS_dom"/>
</dbReference>
<evidence type="ECO:0000259" key="4">
    <source>
        <dbReference type="PROSITE" id="PS51071"/>
    </source>
</evidence>
<dbReference type="PANTHER" id="PTHR30514">
    <property type="entry name" value="GLUCOKINASE"/>
    <property type="match status" value="1"/>
</dbReference>
<proteinExistence type="predicted"/>
<dbReference type="Gene3D" id="3.40.50.10490">
    <property type="entry name" value="Glucose-6-phosphate isomerase like protein, domain 1"/>
    <property type="match status" value="1"/>
</dbReference>
<dbReference type="InterPro" id="IPR035472">
    <property type="entry name" value="RpiR-like_SIS"/>
</dbReference>
<dbReference type="SUPFAM" id="SSF53697">
    <property type="entry name" value="SIS domain"/>
    <property type="match status" value="1"/>
</dbReference>
<accession>A0A644TJ68</accession>
<evidence type="ECO:0000256" key="1">
    <source>
        <dbReference type="ARBA" id="ARBA00023015"/>
    </source>
</evidence>
<dbReference type="InterPro" id="IPR047640">
    <property type="entry name" value="RpiR-like"/>
</dbReference>
<comment type="caution">
    <text evidence="5">The sequence shown here is derived from an EMBL/GenBank/DDBJ whole genome shotgun (WGS) entry which is preliminary data.</text>
</comment>
<dbReference type="InterPro" id="IPR036388">
    <property type="entry name" value="WH-like_DNA-bd_sf"/>
</dbReference>
<dbReference type="PANTHER" id="PTHR30514:SF18">
    <property type="entry name" value="RPIR-FAMILY TRANSCRIPTIONAL REGULATOR"/>
    <property type="match status" value="1"/>
</dbReference>
<keyword evidence="2" id="KW-0238">DNA-binding</keyword>
<dbReference type="PROSITE" id="PS51071">
    <property type="entry name" value="HTH_RPIR"/>
    <property type="match status" value="1"/>
</dbReference>
<dbReference type="InterPro" id="IPR046348">
    <property type="entry name" value="SIS_dom_sf"/>
</dbReference>
<dbReference type="AlphaFoldDB" id="A0A644TJ68"/>
<evidence type="ECO:0000313" key="5">
    <source>
        <dbReference type="EMBL" id="MPL66953.1"/>
    </source>
</evidence>
<keyword evidence="3" id="KW-0804">Transcription</keyword>
<gene>
    <name evidence="5" type="ORF">SDC9_12642</name>
</gene>
<feature type="domain" description="HTH rpiR-type" evidence="4">
    <location>
        <begin position="1"/>
        <end position="76"/>
    </location>
</feature>
<dbReference type="EMBL" id="VSSQ01000034">
    <property type="protein sequence ID" value="MPL66953.1"/>
    <property type="molecule type" value="Genomic_DNA"/>
</dbReference>
<reference evidence="5" key="1">
    <citation type="submission" date="2019-08" db="EMBL/GenBank/DDBJ databases">
        <authorList>
            <person name="Kucharzyk K."/>
            <person name="Murdoch R.W."/>
            <person name="Higgins S."/>
            <person name="Loffler F."/>
        </authorList>
    </citation>
    <scope>NUCLEOTIDE SEQUENCE</scope>
</reference>
<sequence>MRCIANLIRGKKLTKTENLLKDFFLDQEKTACFMTSTDIALSAGVSEATVIRFARKLGFSGFTDFQKHLRDNFQKEYSQISHNITVPYERLLKNLEKEDANFVEEFAISSQKNIYNTISNNKQQSYDKAISLILSSKTKYVMGSRANIGLASYTYFLLNCMLPYVQFVSTPAASQIDNMLNVSEDDVLLVFSFPRYSKLDEVTAKMAQDSGASIIAITDRPSAPIAAMASVIFTVDVSSPIFFNSFVGAQLVLETLCAGLSRKLGKASTNRLKMLDNYLDLLQIY</sequence>
<dbReference type="Pfam" id="PF01418">
    <property type="entry name" value="HTH_6"/>
    <property type="match status" value="1"/>
</dbReference>
<dbReference type="CDD" id="cd05013">
    <property type="entry name" value="SIS_RpiR"/>
    <property type="match status" value="1"/>
</dbReference>
<dbReference type="GO" id="GO:0003700">
    <property type="term" value="F:DNA-binding transcription factor activity"/>
    <property type="evidence" value="ECO:0007669"/>
    <property type="project" value="InterPro"/>
</dbReference>
<dbReference type="InterPro" id="IPR009057">
    <property type="entry name" value="Homeodomain-like_sf"/>
</dbReference>
<dbReference type="SUPFAM" id="SSF46689">
    <property type="entry name" value="Homeodomain-like"/>
    <property type="match status" value="1"/>
</dbReference>
<dbReference type="GO" id="GO:0097367">
    <property type="term" value="F:carbohydrate derivative binding"/>
    <property type="evidence" value="ECO:0007669"/>
    <property type="project" value="InterPro"/>
</dbReference>
<dbReference type="Pfam" id="PF01380">
    <property type="entry name" value="SIS"/>
    <property type="match status" value="1"/>
</dbReference>
<evidence type="ECO:0000256" key="3">
    <source>
        <dbReference type="ARBA" id="ARBA00023163"/>
    </source>
</evidence>